<feature type="region of interest" description="Disordered" evidence="1">
    <location>
        <begin position="242"/>
        <end position="314"/>
    </location>
</feature>
<feature type="domain" description="Tyrosine specific protein phosphatases" evidence="3">
    <location>
        <begin position="159"/>
        <end position="217"/>
    </location>
</feature>
<dbReference type="GO" id="GO:0008579">
    <property type="term" value="F:JUN kinase phosphatase activity"/>
    <property type="evidence" value="ECO:0007669"/>
    <property type="project" value="TreeGrafter"/>
</dbReference>
<name>A0A9W7B9M0_9STRA</name>
<dbReference type="CDD" id="cd14498">
    <property type="entry name" value="DSP"/>
    <property type="match status" value="1"/>
</dbReference>
<dbReference type="PROSITE" id="PS50056">
    <property type="entry name" value="TYR_PHOSPHATASE_2"/>
    <property type="match status" value="1"/>
</dbReference>
<dbReference type="Pfam" id="PF00782">
    <property type="entry name" value="DSPc"/>
    <property type="match status" value="1"/>
</dbReference>
<feature type="compositionally biased region" description="Basic and acidic residues" evidence="1">
    <location>
        <begin position="854"/>
        <end position="875"/>
    </location>
</feature>
<reference evidence="5" key="1">
    <citation type="journal article" date="2023" name="Commun. Biol.">
        <title>Genome analysis of Parmales, the sister group of diatoms, reveals the evolutionary specialization of diatoms from phago-mixotrophs to photoautotrophs.</title>
        <authorList>
            <person name="Ban H."/>
            <person name="Sato S."/>
            <person name="Yoshikawa S."/>
            <person name="Yamada K."/>
            <person name="Nakamura Y."/>
            <person name="Ichinomiya M."/>
            <person name="Sato N."/>
            <person name="Blanc-Mathieu R."/>
            <person name="Endo H."/>
            <person name="Kuwata A."/>
            <person name="Ogata H."/>
        </authorList>
    </citation>
    <scope>NUCLEOTIDE SEQUENCE [LARGE SCALE GENOMIC DNA]</scope>
    <source>
        <strain evidence="5">NIES 3699</strain>
    </source>
</reference>
<dbReference type="InterPro" id="IPR000387">
    <property type="entry name" value="Tyr_Pase_dom"/>
</dbReference>
<organism evidence="4 5">
    <name type="scientific">Triparma verrucosa</name>
    <dbReference type="NCBI Taxonomy" id="1606542"/>
    <lineage>
        <taxon>Eukaryota</taxon>
        <taxon>Sar</taxon>
        <taxon>Stramenopiles</taxon>
        <taxon>Ochrophyta</taxon>
        <taxon>Bolidophyceae</taxon>
        <taxon>Parmales</taxon>
        <taxon>Triparmaceae</taxon>
        <taxon>Triparma</taxon>
    </lineage>
</organism>
<sequence length="951" mass="104002">MSSPSVQAPETGRVSPAIVKATKSDPSFHRSKATGIGRRTMREMMPTSSSSGGPRRASSFGSLSAGAQASKEHDDKAKKINFVKMLLAIKMVKTDGDCGELLPNVFIGSIGSAYNPAALSSNGITHILCLCDGVRDKFSNDLTYLVVPCEDVPNFDIALKFIQCSDFIDNCISEGGKVLVHCFAGKSRCCAILMGYMMLRKGMSFEQALETCRAARPVVEPNLGFVTQLRALDRSLRRSRFSMFEKGKGKGKGKAQGEGEGETMLQPPRTNADSIMPPEPPDQSQYPQQSYATPMAAPPTNAPPTNATNQSPMPLDTDLHHVNKAAQSTPKVSPGHKGSPTKSFSRSATLTLDYSDGSIVVKGKKVLEEDDEVRKYNKKVASRACDRLYTKAVDQRIRATEIAGQLSPECTFNPELNETSLQHALVARSRGSRGYMEETAAVRSLMKEQQIKAEASEARAAKKGSLERFSGYGSIFYDSEIGSPRDLGRTSPTVEDFDFIPNVKESQRYKAPSGNVLMEKDLETRLTKATVSSTIDKTIAVKKKEMIEKYGGKGKRDRLSASGLLVGVDEVEALVISEARRERMKKDEVQETVVRTTASARVNRSPPRQRVSAIMETMGHSEELQEGHTPTKDTLSSFLKRSNQSRVKEEIEEGRKNKKDGYLNDRFRSPGSILFDVEHSANIDVAHWQYADEEGTKKFMKKITDEDEVEKNKRRLQRLYKEGLKSYNERVKKMENAPLSPECTFSPTFYSKSGLKPKEHATGRSRDMSYDISTGRVKSISPPKVRRPARGGQEEGEGEGVGPNVITMATIRSARKKTPVKEREAEAEAEDELPEPSPLLQALSLGGGGDGGEQDMKKEEMAKGNAREGHQRSDTIESGGTFDTAASLEPIEGVDDADADPIAQHTRSHDKGKGKANGNGSGNRNGDGNKDGDGDEDGGASKKKAESFEMF</sequence>
<gene>
    <name evidence="4" type="ORF">TrVE_jg1957</name>
</gene>
<keyword evidence="5" id="KW-1185">Reference proteome</keyword>
<feature type="region of interest" description="Disordered" evidence="1">
    <location>
        <begin position="1"/>
        <end position="72"/>
    </location>
</feature>
<dbReference type="InterPro" id="IPR020422">
    <property type="entry name" value="TYR_PHOSPHATASE_DUAL_dom"/>
</dbReference>
<dbReference type="PANTHER" id="PTHR46377:SF1">
    <property type="entry name" value="DUAL SPECIFICITY PROTEIN PHOSPHATASE 19"/>
    <property type="match status" value="1"/>
</dbReference>
<feature type="region of interest" description="Disordered" evidence="1">
    <location>
        <begin position="748"/>
        <end position="951"/>
    </location>
</feature>
<dbReference type="Proteomes" id="UP001165160">
    <property type="component" value="Unassembled WGS sequence"/>
</dbReference>
<evidence type="ECO:0000259" key="2">
    <source>
        <dbReference type="PROSITE" id="PS50054"/>
    </source>
</evidence>
<feature type="compositionally biased region" description="Basic and acidic residues" evidence="1">
    <location>
        <begin position="939"/>
        <end position="951"/>
    </location>
</feature>
<feature type="region of interest" description="Disordered" evidence="1">
    <location>
        <begin position="622"/>
        <end position="663"/>
    </location>
</feature>
<dbReference type="SUPFAM" id="SSF52799">
    <property type="entry name" value="(Phosphotyrosine protein) phosphatases II"/>
    <property type="match status" value="1"/>
</dbReference>
<dbReference type="PANTHER" id="PTHR46377">
    <property type="entry name" value="DUAL SPECIFICITY PROTEIN PHOSPHATASE 19"/>
    <property type="match status" value="1"/>
</dbReference>
<dbReference type="InterPro" id="IPR000340">
    <property type="entry name" value="Dual-sp_phosphatase_cat-dom"/>
</dbReference>
<evidence type="ECO:0000313" key="4">
    <source>
        <dbReference type="EMBL" id="GMH86834.1"/>
    </source>
</evidence>
<feature type="domain" description="Tyrosine-protein phosphatase" evidence="2">
    <location>
        <begin position="97"/>
        <end position="238"/>
    </location>
</feature>
<dbReference type="AlphaFoldDB" id="A0A9W7B9M0"/>
<dbReference type="GO" id="GO:0005737">
    <property type="term" value="C:cytoplasm"/>
    <property type="evidence" value="ECO:0007669"/>
    <property type="project" value="TreeGrafter"/>
</dbReference>
<protein>
    <submittedName>
        <fullName evidence="4">Uncharacterized protein</fullName>
    </submittedName>
</protein>
<dbReference type="EMBL" id="BRXX01000065">
    <property type="protein sequence ID" value="GMH86834.1"/>
    <property type="molecule type" value="Genomic_DNA"/>
</dbReference>
<evidence type="ECO:0000256" key="1">
    <source>
        <dbReference type="SAM" id="MobiDB-lite"/>
    </source>
</evidence>
<dbReference type="InterPro" id="IPR029021">
    <property type="entry name" value="Prot-tyrosine_phosphatase-like"/>
</dbReference>
<feature type="compositionally biased region" description="Gly residues" evidence="1">
    <location>
        <begin position="915"/>
        <end position="925"/>
    </location>
</feature>
<evidence type="ECO:0000259" key="3">
    <source>
        <dbReference type="PROSITE" id="PS50056"/>
    </source>
</evidence>
<feature type="compositionally biased region" description="Low complexity" evidence="1">
    <location>
        <begin position="282"/>
        <end position="295"/>
    </location>
</feature>
<evidence type="ECO:0000313" key="5">
    <source>
        <dbReference type="Proteomes" id="UP001165160"/>
    </source>
</evidence>
<feature type="compositionally biased region" description="Basic and acidic residues" evidence="1">
    <location>
        <begin position="622"/>
        <end position="631"/>
    </location>
</feature>
<feature type="compositionally biased region" description="Basic and acidic residues" evidence="1">
    <location>
        <begin position="756"/>
        <end position="769"/>
    </location>
</feature>
<feature type="compositionally biased region" description="Basic and acidic residues" evidence="1">
    <location>
        <begin position="646"/>
        <end position="663"/>
    </location>
</feature>
<dbReference type="PROSITE" id="PS50054">
    <property type="entry name" value="TYR_PHOSPHATASE_DUAL"/>
    <property type="match status" value="1"/>
</dbReference>
<dbReference type="Gene3D" id="3.90.190.10">
    <property type="entry name" value="Protein tyrosine phosphatase superfamily"/>
    <property type="match status" value="1"/>
</dbReference>
<dbReference type="SMART" id="SM00195">
    <property type="entry name" value="DSPc"/>
    <property type="match status" value="1"/>
</dbReference>
<proteinExistence type="predicted"/>
<accession>A0A9W7B9M0</accession>
<feature type="compositionally biased region" description="Low complexity" evidence="1">
    <location>
        <begin position="48"/>
        <end position="62"/>
    </location>
</feature>
<feature type="compositionally biased region" description="Polar residues" evidence="1">
    <location>
        <begin position="632"/>
        <end position="645"/>
    </location>
</feature>
<comment type="caution">
    <text evidence="4">The sequence shown here is derived from an EMBL/GenBank/DDBJ whole genome shotgun (WGS) entry which is preliminary data.</text>
</comment>